<name>A0AAE3LMI0_9BACT</name>
<sequence>MRNIRTILLLCIITCLLLATAPSYAQTDSSKKDFNITAYAEVFYAYDFAKPQDHIRQPFLYAYNRHNTFSLHLGMIKANYDNDKVRGNLALMAGTYSNDNMAAEAGVLKNIYEANVGVKISKKENVWIDAGVLPSHIGWESAVGKDCPTLTRSIAAENSPYFETGARLSYTSHNNKWYIAGLLLNGWQRIERVNGNHTPAFGQQLTYKPNDQVTINSSSFIGNDKPDSIRQMRYFHDLYGQFSINESISLTLGFDIGAEQQSKGSSRYNIWYTPNVIASIRPDEKWNIGLRAEYFNDKNGVIIPGSNGAEGFRTFGYSMNVDRLITDNCIWRMEARGFNSKDRIFMKDGRATNSNFFVTSSLAISF</sequence>
<dbReference type="InterPro" id="IPR011486">
    <property type="entry name" value="BBP2"/>
</dbReference>
<dbReference type="RefSeq" id="WP_263037384.1">
    <property type="nucleotide sequence ID" value="NZ_JAOTPL010000005.1"/>
</dbReference>
<evidence type="ECO:0000256" key="1">
    <source>
        <dbReference type="SAM" id="SignalP"/>
    </source>
</evidence>
<keyword evidence="1" id="KW-0732">Signal</keyword>
<accession>A0AAE3LMI0</accession>
<dbReference type="Proteomes" id="UP001209317">
    <property type="component" value="Unassembled WGS sequence"/>
</dbReference>
<evidence type="ECO:0000313" key="3">
    <source>
        <dbReference type="Proteomes" id="UP001209317"/>
    </source>
</evidence>
<keyword evidence="3" id="KW-1185">Reference proteome</keyword>
<evidence type="ECO:0000313" key="2">
    <source>
        <dbReference type="EMBL" id="MCU7693896.1"/>
    </source>
</evidence>
<comment type="caution">
    <text evidence="2">The sequence shown here is derived from an EMBL/GenBank/DDBJ whole genome shotgun (WGS) entry which is preliminary data.</text>
</comment>
<dbReference type="EMBL" id="JAOTPL010000005">
    <property type="protein sequence ID" value="MCU7693896.1"/>
    <property type="molecule type" value="Genomic_DNA"/>
</dbReference>
<dbReference type="Pfam" id="PF07642">
    <property type="entry name" value="BBP2"/>
    <property type="match status" value="1"/>
</dbReference>
<protein>
    <submittedName>
        <fullName evidence="2">Porin</fullName>
    </submittedName>
</protein>
<feature type="chain" id="PRO_5042001505" evidence="1">
    <location>
        <begin position="26"/>
        <end position="366"/>
    </location>
</feature>
<proteinExistence type="predicted"/>
<dbReference type="AlphaFoldDB" id="A0AAE3LMI0"/>
<organism evidence="2 3">
    <name type="scientific">Haoranjiania flava</name>
    <dbReference type="NCBI Taxonomy" id="1856322"/>
    <lineage>
        <taxon>Bacteria</taxon>
        <taxon>Pseudomonadati</taxon>
        <taxon>Bacteroidota</taxon>
        <taxon>Chitinophagia</taxon>
        <taxon>Chitinophagales</taxon>
        <taxon>Chitinophagaceae</taxon>
        <taxon>Haoranjiania</taxon>
    </lineage>
</organism>
<gene>
    <name evidence="2" type="ORF">OD355_05120</name>
</gene>
<feature type="signal peptide" evidence="1">
    <location>
        <begin position="1"/>
        <end position="25"/>
    </location>
</feature>
<reference evidence="2" key="1">
    <citation type="submission" date="2022-10" db="EMBL/GenBank/DDBJ databases">
        <authorList>
            <person name="Kim H.S."/>
            <person name="Kim J.-S."/>
            <person name="Suh M.K."/>
            <person name="Eom M.K."/>
            <person name="Lee J.-S."/>
        </authorList>
    </citation>
    <scope>NUCLEOTIDE SEQUENCE</scope>
    <source>
        <strain evidence="2">LIP-5</strain>
    </source>
</reference>